<evidence type="ECO:0000256" key="1">
    <source>
        <dbReference type="SAM" id="MobiDB-lite"/>
    </source>
</evidence>
<dbReference type="InterPro" id="IPR036397">
    <property type="entry name" value="RNaseH_sf"/>
</dbReference>
<reference evidence="4" key="1">
    <citation type="submission" date="2017-03" db="EMBL/GenBank/DDBJ databases">
        <title>Phytopthora megakarya and P. palmivora, two closely related causual agents of cacao black pod achieved similar genome size and gene model numbers by different mechanisms.</title>
        <authorList>
            <person name="Ali S."/>
            <person name="Shao J."/>
            <person name="Larry D.J."/>
            <person name="Kronmiller B."/>
            <person name="Shen D."/>
            <person name="Strem M.D."/>
            <person name="Melnick R.L."/>
            <person name="Guiltinan M.J."/>
            <person name="Tyler B.M."/>
            <person name="Meinhardt L.W."/>
            <person name="Bailey B.A."/>
        </authorList>
    </citation>
    <scope>NUCLEOTIDE SEQUENCE [LARGE SCALE GENOMIC DNA]</scope>
    <source>
        <strain evidence="4">zdho120</strain>
    </source>
</reference>
<name>A0A225W876_9STRA</name>
<keyword evidence="3" id="KW-0548">Nucleotidyltransferase</keyword>
<feature type="region of interest" description="Disordered" evidence="1">
    <location>
        <begin position="354"/>
        <end position="409"/>
    </location>
</feature>
<dbReference type="GO" id="GO:0004523">
    <property type="term" value="F:RNA-DNA hybrid ribonuclease activity"/>
    <property type="evidence" value="ECO:0007669"/>
    <property type="project" value="InterPro"/>
</dbReference>
<dbReference type="SUPFAM" id="SSF53098">
    <property type="entry name" value="Ribonuclease H-like"/>
    <property type="match status" value="2"/>
</dbReference>
<dbReference type="EMBL" id="NBNE01001453">
    <property type="protein sequence ID" value="OWZ13953.1"/>
    <property type="molecule type" value="Genomic_DNA"/>
</dbReference>
<dbReference type="GO" id="GO:0003676">
    <property type="term" value="F:nucleic acid binding"/>
    <property type="evidence" value="ECO:0007669"/>
    <property type="project" value="InterPro"/>
</dbReference>
<sequence>MRPELSRSSYIDDIIYGAPSRDDLCQTLNALLYQLRYWNISVSLPKSEFGATKCQYLVHDISSYGIRTSPKLAEKVLNLPFLKTQKAVRSLLGSLNYYAKLIEDLPALAVTLYEESDEQLRSGRDLEPPKHAFKIPKDRLVCSEKKIRVYTWYSVVAWLFKSKTVDGRCLKWALNRSPWAPDIRRLENDEDCLAAILVAGITPGNASTSLPSWEIVAAAGHFLEKATVNEAEYSGLVKDMQLARDMGVQELVVIGDSRFAIQQLKGVIGCTQPHLLRLLQEAEGLQATFKFLRLVHVKRDLNAAADYISKQVIQDHPWVQSLVECVFLATARNIPESSPRGLVGDVFAMTRSKSKQVKDTEELVPGTGADDSRSNIYGTNESGTDGPGTNNLGTNESGTGGTEDKPTAAPWISDCQASEEDPEDVHRLRLVVPRDRQECILNHCHADFQGAHQGIIRTYERLPKEFYWIGMFKDTERYVKECVACVMAKGLPLNPGPSPGNVLATRPFQVASIDFVVPLPRSARGNTTLLLFQCAFSGFIMCKAMASTEGQAVAEAFEECVFRRFGVSEMIHLDRDPRFKVGYSSTSGRCSGAGNA</sequence>
<proteinExistence type="predicted"/>
<accession>A0A225W876</accession>
<dbReference type="PROSITE" id="PS50994">
    <property type="entry name" value="INTEGRASE"/>
    <property type="match status" value="1"/>
</dbReference>
<dbReference type="OrthoDB" id="1934793at2759"/>
<dbReference type="Gene3D" id="3.30.70.270">
    <property type="match status" value="2"/>
</dbReference>
<keyword evidence="4" id="KW-1185">Reference proteome</keyword>
<dbReference type="InterPro" id="IPR002156">
    <property type="entry name" value="RNaseH_domain"/>
</dbReference>
<dbReference type="Gene3D" id="3.30.420.10">
    <property type="entry name" value="Ribonuclease H-like superfamily/Ribonuclease H"/>
    <property type="match status" value="2"/>
</dbReference>
<dbReference type="Gene3D" id="1.10.340.70">
    <property type="match status" value="1"/>
</dbReference>
<gene>
    <name evidence="3" type="ORF">PHMEG_00012640</name>
</gene>
<organism evidence="3 4">
    <name type="scientific">Phytophthora megakarya</name>
    <dbReference type="NCBI Taxonomy" id="4795"/>
    <lineage>
        <taxon>Eukaryota</taxon>
        <taxon>Sar</taxon>
        <taxon>Stramenopiles</taxon>
        <taxon>Oomycota</taxon>
        <taxon>Peronosporomycetes</taxon>
        <taxon>Peronosporales</taxon>
        <taxon>Peronosporaceae</taxon>
        <taxon>Phytophthora</taxon>
    </lineage>
</organism>
<evidence type="ECO:0000259" key="2">
    <source>
        <dbReference type="PROSITE" id="PS50994"/>
    </source>
</evidence>
<dbReference type="SUPFAM" id="SSF56672">
    <property type="entry name" value="DNA/RNA polymerases"/>
    <property type="match status" value="1"/>
</dbReference>
<feature type="compositionally biased region" description="Polar residues" evidence="1">
    <location>
        <begin position="374"/>
        <end position="397"/>
    </location>
</feature>
<feature type="domain" description="Integrase catalytic" evidence="2">
    <location>
        <begin position="503"/>
        <end position="596"/>
    </location>
</feature>
<dbReference type="PANTHER" id="PTHR37984">
    <property type="entry name" value="PROTEIN CBG26694"/>
    <property type="match status" value="1"/>
</dbReference>
<comment type="caution">
    <text evidence="3">The sequence shown here is derived from an EMBL/GenBank/DDBJ whole genome shotgun (WGS) entry which is preliminary data.</text>
</comment>
<dbReference type="InterPro" id="IPR043502">
    <property type="entry name" value="DNA/RNA_pol_sf"/>
</dbReference>
<dbReference type="InterPro" id="IPR050951">
    <property type="entry name" value="Retrovirus_Pol_polyprotein"/>
</dbReference>
<dbReference type="AlphaFoldDB" id="A0A225W876"/>
<dbReference type="InterPro" id="IPR043128">
    <property type="entry name" value="Rev_trsase/Diguanyl_cyclase"/>
</dbReference>
<keyword evidence="3" id="KW-0808">Transferase</keyword>
<keyword evidence="3" id="KW-0695">RNA-directed DNA polymerase</keyword>
<dbReference type="FunFam" id="1.10.340.70:FF:000001">
    <property type="entry name" value="Retrovirus-related Pol polyprotein from transposon gypsy-like Protein"/>
    <property type="match status" value="1"/>
</dbReference>
<dbReference type="Pfam" id="PF13456">
    <property type="entry name" value="RVT_3"/>
    <property type="match status" value="1"/>
</dbReference>
<dbReference type="InterPro" id="IPR041588">
    <property type="entry name" value="Integrase_H2C2"/>
</dbReference>
<dbReference type="Proteomes" id="UP000198211">
    <property type="component" value="Unassembled WGS sequence"/>
</dbReference>
<dbReference type="GO" id="GO:0015074">
    <property type="term" value="P:DNA integration"/>
    <property type="evidence" value="ECO:0007669"/>
    <property type="project" value="InterPro"/>
</dbReference>
<protein>
    <submittedName>
        <fullName evidence="3">Reverse transcriptase</fullName>
    </submittedName>
</protein>
<dbReference type="GO" id="GO:0003964">
    <property type="term" value="F:RNA-directed DNA polymerase activity"/>
    <property type="evidence" value="ECO:0007669"/>
    <property type="project" value="UniProtKB-KW"/>
</dbReference>
<dbReference type="InterPro" id="IPR012337">
    <property type="entry name" value="RNaseH-like_sf"/>
</dbReference>
<dbReference type="InterPro" id="IPR001584">
    <property type="entry name" value="Integrase_cat-core"/>
</dbReference>
<dbReference type="Pfam" id="PF17921">
    <property type="entry name" value="Integrase_H2C2"/>
    <property type="match status" value="1"/>
</dbReference>
<dbReference type="PANTHER" id="PTHR37984:SF5">
    <property type="entry name" value="PROTEIN NYNRIN-LIKE"/>
    <property type="match status" value="1"/>
</dbReference>
<evidence type="ECO:0000313" key="3">
    <source>
        <dbReference type="EMBL" id="OWZ13953.1"/>
    </source>
</evidence>
<evidence type="ECO:0000313" key="4">
    <source>
        <dbReference type="Proteomes" id="UP000198211"/>
    </source>
</evidence>